<keyword evidence="4 6" id="KW-1133">Transmembrane helix</keyword>
<dbReference type="Proteomes" id="UP000198635">
    <property type="component" value="Unassembled WGS sequence"/>
</dbReference>
<feature type="transmembrane region" description="Helical" evidence="6">
    <location>
        <begin position="160"/>
        <end position="178"/>
    </location>
</feature>
<keyword evidence="9" id="KW-1185">Reference proteome</keyword>
<feature type="transmembrane region" description="Helical" evidence="6">
    <location>
        <begin position="101"/>
        <end position="122"/>
    </location>
</feature>
<dbReference type="PANTHER" id="PTHR42920:SF11">
    <property type="entry name" value="INNER MEMBRANE PROTEIN YTFF"/>
    <property type="match status" value="1"/>
</dbReference>
<dbReference type="Gene3D" id="1.10.3730.20">
    <property type="match status" value="1"/>
</dbReference>
<dbReference type="OrthoDB" id="4167046at2"/>
<name>A0A1I3RGK3_9BACT</name>
<reference evidence="9" key="1">
    <citation type="submission" date="2016-10" db="EMBL/GenBank/DDBJ databases">
        <authorList>
            <person name="Varghese N."/>
            <person name="Submissions S."/>
        </authorList>
    </citation>
    <scope>NUCLEOTIDE SEQUENCE [LARGE SCALE GENOMIC DNA]</scope>
    <source>
        <strain evidence="9">DSM 5918</strain>
    </source>
</reference>
<comment type="subcellular location">
    <subcellularLocation>
        <location evidence="1">Cell membrane</location>
        <topology evidence="1">Multi-pass membrane protein</topology>
    </subcellularLocation>
</comment>
<dbReference type="InterPro" id="IPR051258">
    <property type="entry name" value="Diverse_Substrate_Transporter"/>
</dbReference>
<feature type="transmembrane region" description="Helical" evidence="6">
    <location>
        <begin position="253"/>
        <end position="273"/>
    </location>
</feature>
<evidence type="ECO:0000256" key="5">
    <source>
        <dbReference type="ARBA" id="ARBA00023136"/>
    </source>
</evidence>
<keyword evidence="3 6" id="KW-0812">Transmembrane</keyword>
<proteinExistence type="predicted"/>
<evidence type="ECO:0000256" key="2">
    <source>
        <dbReference type="ARBA" id="ARBA00022475"/>
    </source>
</evidence>
<evidence type="ECO:0000256" key="3">
    <source>
        <dbReference type="ARBA" id="ARBA00022692"/>
    </source>
</evidence>
<feature type="domain" description="EamA" evidence="7">
    <location>
        <begin position="11"/>
        <end position="145"/>
    </location>
</feature>
<dbReference type="STRING" id="52560.SAMN04488082_103175"/>
<feature type="transmembrane region" description="Helical" evidence="6">
    <location>
        <begin position="190"/>
        <end position="209"/>
    </location>
</feature>
<feature type="transmembrane region" description="Helical" evidence="6">
    <location>
        <begin position="44"/>
        <end position="63"/>
    </location>
</feature>
<sequence length="298" mass="31542">MKHQTPPNSLQGILFALGATIIWSGNFIVARSLNQSIEPATLSLLRWATAFLGLLPFACRAAWSQRAAIKQSMPAMIPMALLGVTTFNALLYKAAHTTSALNLSLIATSTPVFIILLARIFLRESLTVRKMTGLAVALAGVVLLITGGDPKRLTNLEFSIGDLWMSLAAVIFAAYSILVRRFPGGLSQSVFLLTLFGTGIIFLIPWTGWEVFTHGLPTITLGAAGAILYVGLGASLAAYAMWNSAVTSIGPSLAGLIYYTLPLFSGFSAFVLLGEPMGLIHLTSAGCILGGILLATRG</sequence>
<dbReference type="EMBL" id="FORX01000003">
    <property type="protein sequence ID" value="SFJ45764.1"/>
    <property type="molecule type" value="Genomic_DNA"/>
</dbReference>
<dbReference type="InterPro" id="IPR000620">
    <property type="entry name" value="EamA_dom"/>
</dbReference>
<feature type="transmembrane region" description="Helical" evidence="6">
    <location>
        <begin position="221"/>
        <end position="241"/>
    </location>
</feature>
<dbReference type="SUPFAM" id="SSF103481">
    <property type="entry name" value="Multidrug resistance efflux transporter EmrE"/>
    <property type="match status" value="2"/>
</dbReference>
<keyword evidence="5 6" id="KW-0472">Membrane</keyword>
<evidence type="ECO:0000313" key="9">
    <source>
        <dbReference type="Proteomes" id="UP000198635"/>
    </source>
</evidence>
<feature type="domain" description="EamA" evidence="7">
    <location>
        <begin position="160"/>
        <end position="296"/>
    </location>
</feature>
<evidence type="ECO:0000256" key="4">
    <source>
        <dbReference type="ARBA" id="ARBA00022989"/>
    </source>
</evidence>
<dbReference type="GO" id="GO:0005886">
    <property type="term" value="C:plasma membrane"/>
    <property type="evidence" value="ECO:0007669"/>
    <property type="project" value="UniProtKB-SubCell"/>
</dbReference>
<feature type="transmembrane region" description="Helical" evidence="6">
    <location>
        <begin position="279"/>
        <end position="296"/>
    </location>
</feature>
<dbReference type="RefSeq" id="WP_092373025.1">
    <property type="nucleotide sequence ID" value="NZ_FORX01000003.1"/>
</dbReference>
<dbReference type="AlphaFoldDB" id="A0A1I3RGK3"/>
<dbReference type="PANTHER" id="PTHR42920">
    <property type="entry name" value="OS03G0707200 PROTEIN-RELATED"/>
    <property type="match status" value="1"/>
</dbReference>
<gene>
    <name evidence="8" type="ORF">SAMN04488082_103175</name>
</gene>
<dbReference type="Pfam" id="PF00892">
    <property type="entry name" value="EamA"/>
    <property type="match status" value="2"/>
</dbReference>
<feature type="transmembrane region" description="Helical" evidence="6">
    <location>
        <begin position="12"/>
        <end position="32"/>
    </location>
</feature>
<protein>
    <submittedName>
        <fullName evidence="8">EamA domain-containing membrane protein RarD</fullName>
    </submittedName>
</protein>
<evidence type="ECO:0000259" key="7">
    <source>
        <dbReference type="Pfam" id="PF00892"/>
    </source>
</evidence>
<feature type="transmembrane region" description="Helical" evidence="6">
    <location>
        <begin position="75"/>
        <end position="95"/>
    </location>
</feature>
<dbReference type="InterPro" id="IPR037185">
    <property type="entry name" value="EmrE-like"/>
</dbReference>
<evidence type="ECO:0000313" key="8">
    <source>
        <dbReference type="EMBL" id="SFJ45764.1"/>
    </source>
</evidence>
<accession>A0A1I3RGK3</accession>
<evidence type="ECO:0000256" key="1">
    <source>
        <dbReference type="ARBA" id="ARBA00004651"/>
    </source>
</evidence>
<organism evidence="8 9">
    <name type="scientific">Desulfomicrobium apsheronum</name>
    <dbReference type="NCBI Taxonomy" id="52560"/>
    <lineage>
        <taxon>Bacteria</taxon>
        <taxon>Pseudomonadati</taxon>
        <taxon>Thermodesulfobacteriota</taxon>
        <taxon>Desulfovibrionia</taxon>
        <taxon>Desulfovibrionales</taxon>
        <taxon>Desulfomicrobiaceae</taxon>
        <taxon>Desulfomicrobium</taxon>
    </lineage>
</organism>
<evidence type="ECO:0000256" key="6">
    <source>
        <dbReference type="SAM" id="Phobius"/>
    </source>
</evidence>
<keyword evidence="2" id="KW-1003">Cell membrane</keyword>